<reference evidence="20" key="1">
    <citation type="submission" date="2020-01" db="EMBL/GenBank/DDBJ databases">
        <authorList>
            <person name="Meier V. D."/>
            <person name="Meier V D."/>
        </authorList>
    </citation>
    <scope>NUCLEOTIDE SEQUENCE</scope>
    <source>
        <strain evidence="20">HLG_WM_MAG_09</strain>
    </source>
</reference>
<keyword evidence="20" id="KW-0575">Peroxidase</keyword>
<dbReference type="InterPro" id="IPR036249">
    <property type="entry name" value="Thioredoxin-like_sf"/>
</dbReference>
<evidence type="ECO:0000256" key="9">
    <source>
        <dbReference type="ARBA" id="ARBA00022982"/>
    </source>
</evidence>
<sequence length="669" mass="73978">MGKHPHSSLSPLSGEGLLEKVRSAVFLFLLLSFPALAETVPMAPGYGELNYELPKPGSYQLPPLSKAADGTVLNERGESAQLHDLLPGKYTLLSFIYSNCKDVNGCPLSGYVFYKLKALMQEQPELAENLRLISLSFDPARDTPEVMKLYGANFKYAGKAGEWHFLTTESEAALQPLLTAYKQDIQREISVNGETDDYAHILRVFLIDPELQIRNIYSVGFLHPDLLIADLKTLLMEAEKNQLAAQKSVLHLSSLSQPGDDKQGYELSDYQTSAKALDQRSGRGQSADLLAIAQNPPLGLPPLPDDMLKTLSQDKIQLGRQLFFDRRLSLNDTFSCAMCHVPEQGFTSNELETSVGLEGRSVRRNAPGLYNVAYLKQLFHDGRESKLEDQVWGPLLAHNEMANPSIGYVLNKIRGIPDYAGRFEAVYGEPLSMLHLGDALAAYQRVLLSADSPFDRWYYGKQSDALSEEAKKGFRLFTGKAQCATCHSFNEQSALFTDQLMHNTGIGYRESMGIRPEKQRLALAPGVFVEVDQSIIDKVAEPPAKDLGAYEITQNPNDRWKYKTPSLRNVALSAPYMHNGTLGSLKDVVAFYNQGGIANPVLSPLIRPLGLSDQEADWLVSFMESLTGSNVDTLVADAFAAPVGDLTLNDPNWANQQLKPLQGEDRDID</sequence>
<dbReference type="GO" id="GO:0046872">
    <property type="term" value="F:metal ion binding"/>
    <property type="evidence" value="ECO:0007669"/>
    <property type="project" value="UniProtKB-KW"/>
</dbReference>
<evidence type="ECO:0000259" key="18">
    <source>
        <dbReference type="PROSITE" id="PS51007"/>
    </source>
</evidence>
<evidence type="ECO:0000256" key="16">
    <source>
        <dbReference type="PIRSR" id="PIRSR603782-2"/>
    </source>
</evidence>
<feature type="binding site" evidence="15">
    <location>
        <position position="106"/>
    </location>
    <ligand>
        <name>Cu cation</name>
        <dbReference type="ChEBI" id="CHEBI:23378"/>
    </ligand>
</feature>
<keyword evidence="4" id="KW-0813">Transport</keyword>
<dbReference type="Pfam" id="PF03150">
    <property type="entry name" value="CCP_MauG"/>
    <property type="match status" value="1"/>
</dbReference>
<evidence type="ECO:0000256" key="12">
    <source>
        <dbReference type="ARBA" id="ARBA00023008"/>
    </source>
</evidence>
<evidence type="ECO:0000256" key="6">
    <source>
        <dbReference type="ARBA" id="ARBA00022723"/>
    </source>
</evidence>
<dbReference type="PANTHER" id="PTHR30600:SF10">
    <property type="entry name" value="BLL6722 PROTEIN"/>
    <property type="match status" value="1"/>
</dbReference>
<dbReference type="AlphaFoldDB" id="A0A6S6SZ67"/>
<feature type="disulfide bond" description="Redox-active" evidence="16">
    <location>
        <begin position="100"/>
        <end position="106"/>
    </location>
</feature>
<evidence type="ECO:0000259" key="19">
    <source>
        <dbReference type="PROSITE" id="PS51352"/>
    </source>
</evidence>
<name>A0A6S6SZ67_9GAMM</name>
<evidence type="ECO:0000256" key="11">
    <source>
        <dbReference type="ARBA" id="ARBA00023004"/>
    </source>
</evidence>
<keyword evidence="5 17" id="KW-0349">Heme</keyword>
<evidence type="ECO:0000256" key="4">
    <source>
        <dbReference type="ARBA" id="ARBA00022448"/>
    </source>
</evidence>
<evidence type="ECO:0000256" key="13">
    <source>
        <dbReference type="ARBA" id="ARBA00058991"/>
    </source>
</evidence>
<comment type="pathway">
    <text evidence="2">One-carbon metabolism; methylamine degradation.</text>
</comment>
<proteinExistence type="inferred from homology"/>
<evidence type="ECO:0000256" key="3">
    <source>
        <dbReference type="ARBA" id="ARBA00010996"/>
    </source>
</evidence>
<dbReference type="SUPFAM" id="SSF52833">
    <property type="entry name" value="Thioredoxin-like"/>
    <property type="match status" value="1"/>
</dbReference>
<evidence type="ECO:0000256" key="7">
    <source>
        <dbReference type="ARBA" id="ARBA00022729"/>
    </source>
</evidence>
<protein>
    <recommendedName>
        <fullName evidence="14">Methylamine utilization protein MauG</fullName>
    </recommendedName>
</protein>
<keyword evidence="6 15" id="KW-0479">Metal-binding</keyword>
<dbReference type="InterPro" id="IPR009056">
    <property type="entry name" value="Cyt_c-like_dom"/>
</dbReference>
<evidence type="ECO:0000256" key="17">
    <source>
        <dbReference type="PROSITE-ProRule" id="PRU00433"/>
    </source>
</evidence>
<accession>A0A6S6SZ67</accession>
<evidence type="ECO:0000256" key="14">
    <source>
        <dbReference type="ARBA" id="ARBA00073576"/>
    </source>
</evidence>
<dbReference type="SUPFAM" id="SSF46626">
    <property type="entry name" value="Cytochrome c"/>
    <property type="match status" value="2"/>
</dbReference>
<keyword evidence="10 20" id="KW-0560">Oxidoreductase</keyword>
<dbReference type="GO" id="GO:0009055">
    <property type="term" value="F:electron transfer activity"/>
    <property type="evidence" value="ECO:0007669"/>
    <property type="project" value="InterPro"/>
</dbReference>
<dbReference type="InterPro" id="IPR051395">
    <property type="entry name" value="Cytochrome_c_Peroxidase/MauG"/>
</dbReference>
<dbReference type="FunFam" id="1.10.760.10:FF:000019">
    <property type="entry name" value="Di-heme cytochrome C peroxidase"/>
    <property type="match status" value="1"/>
</dbReference>
<evidence type="ECO:0000256" key="8">
    <source>
        <dbReference type="ARBA" id="ARBA00022764"/>
    </source>
</evidence>
<keyword evidence="9" id="KW-0249">Electron transport</keyword>
<keyword evidence="12 15" id="KW-0186">Copper</keyword>
<feature type="binding site" evidence="15">
    <location>
        <position position="100"/>
    </location>
    <ligand>
        <name>Cu cation</name>
        <dbReference type="ChEBI" id="CHEBI:23378"/>
    </ligand>
</feature>
<dbReference type="GO" id="GO:0042597">
    <property type="term" value="C:periplasmic space"/>
    <property type="evidence" value="ECO:0007669"/>
    <property type="project" value="UniProtKB-SubCell"/>
</dbReference>
<comment type="function">
    <text evidence="13">Involved in methylamine metabolism. Essential for the maturation of the beta subunit of MADH, presumably via a step in the biosynthesis of tryptophan tryptophylquinone (TTQ), the cofactor of MADH.</text>
</comment>
<evidence type="ECO:0000313" key="20">
    <source>
        <dbReference type="EMBL" id="CAA6812361.1"/>
    </source>
</evidence>
<dbReference type="InterPro" id="IPR013766">
    <property type="entry name" value="Thioredoxin_domain"/>
</dbReference>
<dbReference type="Gene3D" id="3.40.30.10">
    <property type="entry name" value="Glutaredoxin"/>
    <property type="match status" value="1"/>
</dbReference>
<dbReference type="InterPro" id="IPR036909">
    <property type="entry name" value="Cyt_c-like_dom_sf"/>
</dbReference>
<dbReference type="PROSITE" id="PS51007">
    <property type="entry name" value="CYTC"/>
    <property type="match status" value="1"/>
</dbReference>
<keyword evidence="7" id="KW-0732">Signal</keyword>
<dbReference type="GO" id="GO:0004130">
    <property type="term" value="F:cytochrome-c peroxidase activity"/>
    <property type="evidence" value="ECO:0007669"/>
    <property type="project" value="TreeGrafter"/>
</dbReference>
<dbReference type="CDD" id="cd02968">
    <property type="entry name" value="SCO"/>
    <property type="match status" value="1"/>
</dbReference>
<dbReference type="EMBL" id="CACVAT010000188">
    <property type="protein sequence ID" value="CAA6812361.1"/>
    <property type="molecule type" value="Genomic_DNA"/>
</dbReference>
<comment type="similarity">
    <text evidence="3">Belongs to the SCO1/2 family.</text>
</comment>
<evidence type="ECO:0000256" key="10">
    <source>
        <dbReference type="ARBA" id="ARBA00023002"/>
    </source>
</evidence>
<keyword evidence="16" id="KW-1015">Disulfide bond</keyword>
<gene>
    <name evidence="20" type="ORF">HELGO_WM34208</name>
</gene>
<evidence type="ECO:0000256" key="2">
    <source>
        <dbReference type="ARBA" id="ARBA00004856"/>
    </source>
</evidence>
<dbReference type="Gene3D" id="1.10.760.10">
    <property type="entry name" value="Cytochrome c-like domain"/>
    <property type="match status" value="2"/>
</dbReference>
<keyword evidence="8" id="KW-0574">Periplasm</keyword>
<dbReference type="PANTHER" id="PTHR30600">
    <property type="entry name" value="CYTOCHROME C PEROXIDASE-RELATED"/>
    <property type="match status" value="1"/>
</dbReference>
<evidence type="ECO:0000256" key="5">
    <source>
        <dbReference type="ARBA" id="ARBA00022617"/>
    </source>
</evidence>
<dbReference type="InterPro" id="IPR003782">
    <property type="entry name" value="SCO1/SenC"/>
</dbReference>
<organism evidence="20">
    <name type="scientific">uncultured Thiotrichaceae bacterium</name>
    <dbReference type="NCBI Taxonomy" id="298394"/>
    <lineage>
        <taxon>Bacteria</taxon>
        <taxon>Pseudomonadati</taxon>
        <taxon>Pseudomonadota</taxon>
        <taxon>Gammaproteobacteria</taxon>
        <taxon>Thiotrichales</taxon>
        <taxon>Thiotrichaceae</taxon>
        <taxon>environmental samples</taxon>
    </lineage>
</organism>
<dbReference type="InterPro" id="IPR004852">
    <property type="entry name" value="Di-haem_cyt_c_peroxidsae"/>
</dbReference>
<feature type="domain" description="Thioredoxin" evidence="19">
    <location>
        <begin position="61"/>
        <end position="236"/>
    </location>
</feature>
<dbReference type="Pfam" id="PF02630">
    <property type="entry name" value="SCO1-SenC"/>
    <property type="match status" value="1"/>
</dbReference>
<feature type="domain" description="Cytochrome c" evidence="18">
    <location>
        <begin position="468"/>
        <end position="627"/>
    </location>
</feature>
<keyword evidence="11 17" id="KW-0408">Iron</keyword>
<dbReference type="GO" id="GO:0020037">
    <property type="term" value="F:heme binding"/>
    <property type="evidence" value="ECO:0007669"/>
    <property type="project" value="InterPro"/>
</dbReference>
<feature type="binding site" evidence="15">
    <location>
        <position position="200"/>
    </location>
    <ligand>
        <name>Cu cation</name>
        <dbReference type="ChEBI" id="CHEBI:23378"/>
    </ligand>
</feature>
<comment type="subcellular location">
    <subcellularLocation>
        <location evidence="1">Periplasm</location>
    </subcellularLocation>
</comment>
<evidence type="ECO:0000256" key="1">
    <source>
        <dbReference type="ARBA" id="ARBA00004418"/>
    </source>
</evidence>
<evidence type="ECO:0000256" key="15">
    <source>
        <dbReference type="PIRSR" id="PIRSR603782-1"/>
    </source>
</evidence>
<dbReference type="PROSITE" id="PS51352">
    <property type="entry name" value="THIOREDOXIN_2"/>
    <property type="match status" value="1"/>
</dbReference>